<feature type="compositionally biased region" description="Basic residues" evidence="9">
    <location>
        <begin position="7"/>
        <end position="18"/>
    </location>
</feature>
<dbReference type="AlphaFoldDB" id="A0A8J5ZJR3"/>
<dbReference type="PANTHER" id="PTHR47968:SF35">
    <property type="entry name" value="KINESIN-LIKE PROTEIN KIN-7D, MITOCHONDRIAL ISOFORM X1"/>
    <property type="match status" value="1"/>
</dbReference>
<keyword evidence="6 7" id="KW-0505">Motor protein</keyword>
<dbReference type="GO" id="GO:0008017">
    <property type="term" value="F:microtubule binding"/>
    <property type="evidence" value="ECO:0007669"/>
    <property type="project" value="InterPro"/>
</dbReference>
<feature type="region of interest" description="Disordered" evidence="9">
    <location>
        <begin position="1"/>
        <end position="31"/>
    </location>
</feature>
<evidence type="ECO:0000256" key="9">
    <source>
        <dbReference type="SAM" id="MobiDB-lite"/>
    </source>
</evidence>
<dbReference type="SMART" id="SM00129">
    <property type="entry name" value="KISc"/>
    <property type="match status" value="1"/>
</dbReference>
<dbReference type="InterPro" id="IPR027640">
    <property type="entry name" value="Kinesin-like_fam"/>
</dbReference>
<dbReference type="Gene3D" id="3.40.850.10">
    <property type="entry name" value="Kinesin motor domain"/>
    <property type="match status" value="1"/>
</dbReference>
<evidence type="ECO:0000256" key="8">
    <source>
        <dbReference type="SAM" id="Coils"/>
    </source>
</evidence>
<evidence type="ECO:0000256" key="6">
    <source>
        <dbReference type="ARBA" id="ARBA00023175"/>
    </source>
</evidence>
<comment type="caution">
    <text evidence="11">The sequence shown here is derived from an EMBL/GenBank/DDBJ whole genome shotgun (WGS) entry which is preliminary data.</text>
</comment>
<name>A0A8J5ZJR3_9ROSI</name>
<feature type="region of interest" description="Disordered" evidence="9">
    <location>
        <begin position="998"/>
        <end position="1027"/>
    </location>
</feature>
<dbReference type="SUPFAM" id="SSF52540">
    <property type="entry name" value="P-loop containing nucleoside triphosphate hydrolases"/>
    <property type="match status" value="1"/>
</dbReference>
<dbReference type="PROSITE" id="PS50067">
    <property type="entry name" value="KINESIN_MOTOR_2"/>
    <property type="match status" value="1"/>
</dbReference>
<feature type="coiled-coil region" evidence="8">
    <location>
        <begin position="429"/>
        <end position="504"/>
    </location>
</feature>
<feature type="compositionally biased region" description="Low complexity" evidence="9">
    <location>
        <begin position="45"/>
        <end position="64"/>
    </location>
</feature>
<dbReference type="PRINTS" id="PR00380">
    <property type="entry name" value="KINESINHEAVY"/>
</dbReference>
<evidence type="ECO:0000313" key="11">
    <source>
        <dbReference type="EMBL" id="KAG8500307.1"/>
    </source>
</evidence>
<dbReference type="PROSITE" id="PS00411">
    <property type="entry name" value="KINESIN_MOTOR_1"/>
    <property type="match status" value="1"/>
</dbReference>
<reference evidence="11 12" key="1">
    <citation type="journal article" date="2021" name="bioRxiv">
        <title>The Gossypium anomalum genome as a resource for cotton improvement and evolutionary analysis of hybrid incompatibility.</title>
        <authorList>
            <person name="Grover C.E."/>
            <person name="Yuan D."/>
            <person name="Arick M.A."/>
            <person name="Miller E.R."/>
            <person name="Hu G."/>
            <person name="Peterson D.G."/>
            <person name="Wendel J.F."/>
            <person name="Udall J.A."/>
        </authorList>
    </citation>
    <scope>NUCLEOTIDE SEQUENCE [LARGE SCALE GENOMIC DNA]</scope>
    <source>
        <strain evidence="11">JFW-Udall</strain>
        <tissue evidence="11">Leaf</tissue>
    </source>
</reference>
<feature type="compositionally biased region" description="Low complexity" evidence="9">
    <location>
        <begin position="580"/>
        <end position="591"/>
    </location>
</feature>
<organism evidence="11 12">
    <name type="scientific">Gossypium anomalum</name>
    <dbReference type="NCBI Taxonomy" id="47600"/>
    <lineage>
        <taxon>Eukaryota</taxon>
        <taxon>Viridiplantae</taxon>
        <taxon>Streptophyta</taxon>
        <taxon>Embryophyta</taxon>
        <taxon>Tracheophyta</taxon>
        <taxon>Spermatophyta</taxon>
        <taxon>Magnoliopsida</taxon>
        <taxon>eudicotyledons</taxon>
        <taxon>Gunneridae</taxon>
        <taxon>Pentapetalae</taxon>
        <taxon>rosids</taxon>
        <taxon>malvids</taxon>
        <taxon>Malvales</taxon>
        <taxon>Malvaceae</taxon>
        <taxon>Malvoideae</taxon>
        <taxon>Gossypium</taxon>
    </lineage>
</organism>
<evidence type="ECO:0000259" key="10">
    <source>
        <dbReference type="PROSITE" id="PS50067"/>
    </source>
</evidence>
<dbReference type="Pfam" id="PF00225">
    <property type="entry name" value="Kinesin"/>
    <property type="match status" value="1"/>
</dbReference>
<dbReference type="EMBL" id="JAHUZN010000002">
    <property type="protein sequence ID" value="KAG8500307.1"/>
    <property type="molecule type" value="Genomic_DNA"/>
</dbReference>
<evidence type="ECO:0000256" key="4">
    <source>
        <dbReference type="ARBA" id="ARBA00022840"/>
    </source>
</evidence>
<keyword evidence="5 8" id="KW-0175">Coiled coil</keyword>
<evidence type="ECO:0000256" key="3">
    <source>
        <dbReference type="ARBA" id="ARBA00022741"/>
    </source>
</evidence>
<evidence type="ECO:0000256" key="1">
    <source>
        <dbReference type="ARBA" id="ARBA00007310"/>
    </source>
</evidence>
<dbReference type="InterPro" id="IPR036961">
    <property type="entry name" value="Kinesin_motor_dom_sf"/>
</dbReference>
<feature type="coiled-coil region" evidence="8">
    <location>
        <begin position="933"/>
        <end position="981"/>
    </location>
</feature>
<dbReference type="GO" id="GO:0007018">
    <property type="term" value="P:microtubule-based movement"/>
    <property type="evidence" value="ECO:0007669"/>
    <property type="project" value="InterPro"/>
</dbReference>
<evidence type="ECO:0000313" key="12">
    <source>
        <dbReference type="Proteomes" id="UP000701853"/>
    </source>
</evidence>
<evidence type="ECO:0000256" key="5">
    <source>
        <dbReference type="ARBA" id="ARBA00023054"/>
    </source>
</evidence>
<evidence type="ECO:0000256" key="2">
    <source>
        <dbReference type="ARBA" id="ARBA00022701"/>
    </source>
</evidence>
<feature type="binding site" evidence="7">
    <location>
        <begin position="183"/>
        <end position="190"/>
    </location>
    <ligand>
        <name>ATP</name>
        <dbReference type="ChEBI" id="CHEBI:30616"/>
    </ligand>
</feature>
<feature type="compositionally biased region" description="Low complexity" evidence="9">
    <location>
        <begin position="22"/>
        <end position="31"/>
    </location>
</feature>
<keyword evidence="2" id="KW-0493">Microtubule</keyword>
<dbReference type="InterPro" id="IPR019821">
    <property type="entry name" value="Kinesin_motor_CS"/>
</dbReference>
<feature type="coiled-coil region" evidence="8">
    <location>
        <begin position="756"/>
        <end position="831"/>
    </location>
</feature>
<dbReference type="GO" id="GO:0005524">
    <property type="term" value="F:ATP binding"/>
    <property type="evidence" value="ECO:0007669"/>
    <property type="project" value="UniProtKB-UniRule"/>
</dbReference>
<dbReference type="InterPro" id="IPR001752">
    <property type="entry name" value="Kinesin_motor_dom"/>
</dbReference>
<dbReference type="CDD" id="cd01374">
    <property type="entry name" value="KISc_CENP_E"/>
    <property type="match status" value="1"/>
</dbReference>
<dbReference type="GO" id="GO:0003777">
    <property type="term" value="F:microtubule motor activity"/>
    <property type="evidence" value="ECO:0007669"/>
    <property type="project" value="InterPro"/>
</dbReference>
<dbReference type="FunFam" id="3.40.850.10:FF:000014">
    <property type="entry name" value="Kinesin-like protein KIN-7G"/>
    <property type="match status" value="1"/>
</dbReference>
<proteinExistence type="inferred from homology"/>
<dbReference type="OrthoDB" id="3176171at2759"/>
<comment type="similarity">
    <text evidence="1">Belongs to the TRAFAC class myosin-kinesin ATPase superfamily. Kinesin family. KIN-7 subfamily.</text>
</comment>
<dbReference type="GO" id="GO:0005874">
    <property type="term" value="C:microtubule"/>
    <property type="evidence" value="ECO:0007669"/>
    <property type="project" value="UniProtKB-KW"/>
</dbReference>
<dbReference type="PANTHER" id="PTHR47968">
    <property type="entry name" value="CENTROMERE PROTEIN E"/>
    <property type="match status" value="1"/>
</dbReference>
<gene>
    <name evidence="11" type="ORF">CXB51_004365</name>
</gene>
<accession>A0A8J5ZJR3</accession>
<evidence type="ECO:0000256" key="7">
    <source>
        <dbReference type="PROSITE-ProRule" id="PRU00283"/>
    </source>
</evidence>
<keyword evidence="4 7" id="KW-0067">ATP-binding</keyword>
<feature type="domain" description="Kinesin motor" evidence="10">
    <location>
        <begin position="103"/>
        <end position="420"/>
    </location>
</feature>
<feature type="region of interest" description="Disordered" evidence="9">
    <location>
        <begin position="893"/>
        <end position="919"/>
    </location>
</feature>
<dbReference type="InterPro" id="IPR027417">
    <property type="entry name" value="P-loop_NTPase"/>
</dbReference>
<dbReference type="Proteomes" id="UP000701853">
    <property type="component" value="Chromosome 2"/>
</dbReference>
<feature type="region of interest" description="Disordered" evidence="9">
    <location>
        <begin position="567"/>
        <end position="591"/>
    </location>
</feature>
<protein>
    <recommendedName>
        <fullName evidence="10">Kinesin motor domain-containing protein</fullName>
    </recommendedName>
</protein>
<feature type="region of interest" description="Disordered" evidence="9">
    <location>
        <begin position="45"/>
        <end position="71"/>
    </location>
</feature>
<sequence>MASSSRARSRSPFSHRKPPSPFSSTSSTSSFVRNKLIPRTCSSSASSYLNSAGGYDSRSRTTSRSKSDSVYYDSRGYNASTPVAHAPEEIIGEPLETSRSGDSISVTIRFRPLNEREFQRGDEIAWYADGDKTVRNEYNPATAYAFDRVFGPHATSQEVYEIAARPVVQAAMEGVNGTVFAYGVTSSGKTHTMHGDQNAPGIIPLAIKDVFSIIQDTPGREFLLRVSYLEIYNEVINDLLDPTGQNLRVREDGQGTYVEGIKEEVVLSPGHVLSFIAAGEEHRHVGSNNFNLFSSRSHTIFTLMIESSAHGDEYDGVVFSQLNLIDLAGSESSKTETTGLRRKEGSYINKSLLTLGTVIGKLSEGKASHVPYRDSKLTRLLQSSLSGHGHVSLICTVTPASSNMEETHNTLKFASRAKRVEIYASRNKIIDEKSLIKKYQKEISVLKEELDHLRQGMLIGVNHEELMTLRQKLEEGQVKMQSRLEEEEEAKAALMSRIQRLTKLILVSSKNSISGLSDVSSHQRIQSVGEDDKLDGQGADTLVIDSENRKDPLTSIAVLASDPSYELKHRRSSSGRNDELSPTSSTATESTQAAELISGTKLLADVWLYVYVVLLWCSLPKNVPLDFDLVKNLLGMHLYSGRGASFQGGMTSDQMDLLAEQVKVLAGEIAFSSSTLKRLLDQSANDPDSSKSQIQNLEREIQEKRRQMRALEQHIIESGEASISNASFVEMQQTVMKLMTQCNEKSFELEIKSADNRILQEQLQNKCSENEELQAKVTLLEQQLASLSGNKLSSSAHGISEEHADELRKKIQSQEIENEKLKLEQVQLSEENSGLCVQNQKLAEEASYAKELASAAAVELKNLAGEVTRLSVQNAKLEKELLAARGSANQTINGVNRKYSDSTRPGRKGRHSGHSHDFSGAAGDGFELWNLDLDDLKMELQARKQREAALEAALAEKELIEDEYRKKVEEAKKREEALENDLANMWVLVAKLKKEGVATPESNTDEQHGNSIDNADNPKANSIENNRQVSDVLSKPAIEMPKEEPLVVRLKARMQEMKEKELNSIGNGDAHSHLCKYVNHVRLLVPSVQFVAQ</sequence>
<feature type="compositionally biased region" description="Polar residues" evidence="9">
    <location>
        <begin position="1009"/>
        <end position="1027"/>
    </location>
</feature>
<keyword evidence="3 7" id="KW-0547">Nucleotide-binding</keyword>
<keyword evidence="12" id="KW-1185">Reference proteome</keyword>